<comment type="caution">
    <text evidence="7">The sequence shown here is derived from an EMBL/GenBank/DDBJ whole genome shotgun (WGS) entry which is preliminary data.</text>
</comment>
<reference evidence="7" key="1">
    <citation type="submission" date="2019-09" db="EMBL/GenBank/DDBJ databases">
        <title>Draft genome information of white flower Hibiscus syriacus.</title>
        <authorList>
            <person name="Kim Y.-M."/>
        </authorList>
    </citation>
    <scope>NUCLEOTIDE SEQUENCE [LARGE SCALE GENOMIC DNA]</scope>
    <source>
        <strain evidence="7">YM2019G1</strain>
    </source>
</reference>
<evidence type="ECO:0000313" key="8">
    <source>
        <dbReference type="Proteomes" id="UP000436088"/>
    </source>
</evidence>
<dbReference type="EMBL" id="VEPZ02001641">
    <property type="protein sequence ID" value="KAE8664832.1"/>
    <property type="molecule type" value="Genomic_DNA"/>
</dbReference>
<dbReference type="PANTHER" id="PTHR12565:SF184">
    <property type="entry name" value="BHLH TRANSCRIPTION FACTOR"/>
    <property type="match status" value="1"/>
</dbReference>
<dbReference type="Pfam" id="PF00010">
    <property type="entry name" value="HLH"/>
    <property type="match status" value="1"/>
</dbReference>
<dbReference type="PROSITE" id="PS50888">
    <property type="entry name" value="BHLH"/>
    <property type="match status" value="1"/>
</dbReference>
<organism evidence="7 8">
    <name type="scientific">Hibiscus syriacus</name>
    <name type="common">Rose of Sharon</name>
    <dbReference type="NCBI Taxonomy" id="106335"/>
    <lineage>
        <taxon>Eukaryota</taxon>
        <taxon>Viridiplantae</taxon>
        <taxon>Streptophyta</taxon>
        <taxon>Embryophyta</taxon>
        <taxon>Tracheophyta</taxon>
        <taxon>Spermatophyta</taxon>
        <taxon>Magnoliopsida</taxon>
        <taxon>eudicotyledons</taxon>
        <taxon>Gunneridae</taxon>
        <taxon>Pentapetalae</taxon>
        <taxon>rosids</taxon>
        <taxon>malvids</taxon>
        <taxon>Malvales</taxon>
        <taxon>Malvaceae</taxon>
        <taxon>Malvoideae</taxon>
        <taxon>Hibiscus</taxon>
    </lineage>
</organism>
<dbReference type="GO" id="GO:0005634">
    <property type="term" value="C:nucleus"/>
    <property type="evidence" value="ECO:0007669"/>
    <property type="project" value="UniProtKB-SubCell"/>
</dbReference>
<dbReference type="Gene3D" id="4.10.280.10">
    <property type="entry name" value="Helix-loop-helix DNA-binding domain"/>
    <property type="match status" value="1"/>
</dbReference>
<dbReference type="GO" id="GO:0016301">
    <property type="term" value="F:kinase activity"/>
    <property type="evidence" value="ECO:0007669"/>
    <property type="project" value="UniProtKB-KW"/>
</dbReference>
<evidence type="ECO:0000256" key="1">
    <source>
        <dbReference type="ARBA" id="ARBA00004123"/>
    </source>
</evidence>
<sequence>MGLAGIGEGHSEIHGGDDDGGGVTVTRSSEWAGTCGGGVTFPLSDGLDGAALRQRRGNPNGFGPIAGPQATEQNEESNEKRCKSTEGNDTEPPDPPKDYIHVRARRGQATDSHSLAERVRREKISERIKLLQNLVPGCNKTIAEMGFAQNQSREMGLLSENFQGLKLRKGDHGRCIEIENGAGA</sequence>
<keyword evidence="8" id="KW-1185">Reference proteome</keyword>
<evidence type="ECO:0000256" key="5">
    <source>
        <dbReference type="SAM" id="MobiDB-lite"/>
    </source>
</evidence>
<evidence type="ECO:0000259" key="6">
    <source>
        <dbReference type="PROSITE" id="PS50888"/>
    </source>
</evidence>
<dbReference type="Proteomes" id="UP000436088">
    <property type="component" value="Unassembled WGS sequence"/>
</dbReference>
<protein>
    <submittedName>
        <fullName evidence="7">Calcium-calmodulin dependent protein kinase 1</fullName>
    </submittedName>
</protein>
<dbReference type="InterPro" id="IPR011598">
    <property type="entry name" value="bHLH_dom"/>
</dbReference>
<dbReference type="PANTHER" id="PTHR12565">
    <property type="entry name" value="STEROL REGULATORY ELEMENT-BINDING PROTEIN"/>
    <property type="match status" value="1"/>
</dbReference>
<evidence type="ECO:0000313" key="7">
    <source>
        <dbReference type="EMBL" id="KAE8664832.1"/>
    </source>
</evidence>
<dbReference type="GO" id="GO:0046983">
    <property type="term" value="F:protein dimerization activity"/>
    <property type="evidence" value="ECO:0007669"/>
    <property type="project" value="InterPro"/>
</dbReference>
<dbReference type="SUPFAM" id="SSF47459">
    <property type="entry name" value="HLH, helix-loop-helix DNA-binding domain"/>
    <property type="match status" value="1"/>
</dbReference>
<feature type="region of interest" description="Disordered" evidence="5">
    <location>
        <begin position="1"/>
        <end position="99"/>
    </location>
</feature>
<evidence type="ECO:0000256" key="4">
    <source>
        <dbReference type="ARBA" id="ARBA00023242"/>
    </source>
</evidence>
<gene>
    <name evidence="7" type="ORF">F3Y22_tig00112738pilonHSYRG00600</name>
</gene>
<dbReference type="AlphaFoldDB" id="A0A6A2WTX8"/>
<accession>A0A6A2WTX8</accession>
<keyword evidence="3" id="KW-0804">Transcription</keyword>
<comment type="subcellular location">
    <subcellularLocation>
        <location evidence="1">Nucleus</location>
    </subcellularLocation>
</comment>
<dbReference type="GO" id="GO:0003700">
    <property type="term" value="F:DNA-binding transcription factor activity"/>
    <property type="evidence" value="ECO:0007669"/>
    <property type="project" value="TreeGrafter"/>
</dbReference>
<feature type="compositionally biased region" description="Basic and acidic residues" evidence="5">
    <location>
        <begin position="77"/>
        <end position="86"/>
    </location>
</feature>
<feature type="domain" description="BHLH" evidence="6">
    <location>
        <begin position="108"/>
        <end position="168"/>
    </location>
</feature>
<keyword evidence="2" id="KW-0805">Transcription regulation</keyword>
<evidence type="ECO:0000256" key="2">
    <source>
        <dbReference type="ARBA" id="ARBA00023015"/>
    </source>
</evidence>
<name>A0A6A2WTX8_HIBSY</name>
<dbReference type="InterPro" id="IPR024097">
    <property type="entry name" value="bHLH_ZIP_TF"/>
</dbReference>
<keyword evidence="4" id="KW-0539">Nucleus</keyword>
<keyword evidence="7" id="KW-0418">Kinase</keyword>
<evidence type="ECO:0000256" key="3">
    <source>
        <dbReference type="ARBA" id="ARBA00023163"/>
    </source>
</evidence>
<keyword evidence="7" id="KW-0808">Transferase</keyword>
<proteinExistence type="predicted"/>
<dbReference type="InterPro" id="IPR036638">
    <property type="entry name" value="HLH_DNA-bd_sf"/>
</dbReference>